<name>A0A154IDD4_RHILE</name>
<reference evidence="1" key="1">
    <citation type="submission" date="2016-03" db="EMBL/GenBank/DDBJ databases">
        <title>Microsymbionts genomes from the relict species Vavilovia formosa.</title>
        <authorList>
            <person name="Chirak E."/>
            <person name="Kimeklis A."/>
            <person name="Kopat V."/>
            <person name="Andronov E."/>
        </authorList>
    </citation>
    <scope>NUCLEOTIDE SEQUENCE [LARGE SCALE GENOMIC DNA]</scope>
    <source>
        <strain evidence="1">Vaf12</strain>
    </source>
</reference>
<dbReference type="GO" id="GO:0000150">
    <property type="term" value="F:DNA strand exchange activity"/>
    <property type="evidence" value="ECO:0007669"/>
    <property type="project" value="InterPro"/>
</dbReference>
<dbReference type="EMBL" id="LVYU01000113">
    <property type="protein sequence ID" value="KZA98590.1"/>
    <property type="molecule type" value="Genomic_DNA"/>
</dbReference>
<gene>
    <name evidence="1" type="ORF">A4A59_26595</name>
</gene>
<dbReference type="SUPFAM" id="SSF53041">
    <property type="entry name" value="Resolvase-like"/>
    <property type="match status" value="1"/>
</dbReference>
<sequence length="81" mass="8998">MFSSDGVDCILVWKFDRFARSTRHLLTAAARGKHLGRPPLSSRLVDEIKALAASTDLSIQIHEKIGQEALKIPCARFLHVS</sequence>
<evidence type="ECO:0000313" key="1">
    <source>
        <dbReference type="EMBL" id="KZA98590.1"/>
    </source>
</evidence>
<dbReference type="GO" id="GO:0003677">
    <property type="term" value="F:DNA binding"/>
    <property type="evidence" value="ECO:0007669"/>
    <property type="project" value="InterPro"/>
</dbReference>
<proteinExistence type="predicted"/>
<organism evidence="1">
    <name type="scientific">Rhizobium leguminosarum</name>
    <dbReference type="NCBI Taxonomy" id="384"/>
    <lineage>
        <taxon>Bacteria</taxon>
        <taxon>Pseudomonadati</taxon>
        <taxon>Pseudomonadota</taxon>
        <taxon>Alphaproteobacteria</taxon>
        <taxon>Hyphomicrobiales</taxon>
        <taxon>Rhizobiaceae</taxon>
        <taxon>Rhizobium/Agrobacterium group</taxon>
        <taxon>Rhizobium</taxon>
    </lineage>
</organism>
<accession>A0A154IDD4</accession>
<dbReference type="AlphaFoldDB" id="A0A154IDD4"/>
<comment type="caution">
    <text evidence="1">The sequence shown here is derived from an EMBL/GenBank/DDBJ whole genome shotgun (WGS) entry which is preliminary data.</text>
</comment>
<evidence type="ECO:0008006" key="2">
    <source>
        <dbReference type="Google" id="ProtNLM"/>
    </source>
</evidence>
<protein>
    <recommendedName>
        <fullName evidence="2">Resolvase/invertase-type recombinase catalytic domain-containing protein</fullName>
    </recommendedName>
</protein>
<dbReference type="InterPro" id="IPR036162">
    <property type="entry name" value="Resolvase-like_N_sf"/>
</dbReference>